<dbReference type="GO" id="GO:0006355">
    <property type="term" value="P:regulation of DNA-templated transcription"/>
    <property type="evidence" value="ECO:0007669"/>
    <property type="project" value="InterPro"/>
</dbReference>
<dbReference type="SUPFAM" id="SSF52540">
    <property type="entry name" value="P-loop containing nucleoside triphosphate hydrolases"/>
    <property type="match status" value="1"/>
</dbReference>
<dbReference type="PRINTS" id="PR00364">
    <property type="entry name" value="DISEASERSIST"/>
</dbReference>
<dbReference type="Pfam" id="PF25872">
    <property type="entry name" value="HTH_77"/>
    <property type="match status" value="1"/>
</dbReference>
<dbReference type="SUPFAM" id="SSF46894">
    <property type="entry name" value="C-terminal effector domain of the bipartite response regulators"/>
    <property type="match status" value="1"/>
</dbReference>
<name>A0A402D1C3_9BACT</name>
<dbReference type="EMBL" id="AP025739">
    <property type="protein sequence ID" value="BDI28592.1"/>
    <property type="molecule type" value="Genomic_DNA"/>
</dbReference>
<proteinExistence type="predicted"/>
<protein>
    <submittedName>
        <fullName evidence="1">Uncharacterized protein</fullName>
    </submittedName>
</protein>
<dbReference type="Pfam" id="PF03704">
    <property type="entry name" value="BTAD"/>
    <property type="match status" value="1"/>
</dbReference>
<evidence type="ECO:0000313" key="2">
    <source>
        <dbReference type="Proteomes" id="UP000287394"/>
    </source>
</evidence>
<dbReference type="Pfam" id="PF13424">
    <property type="entry name" value="TPR_12"/>
    <property type="match status" value="1"/>
</dbReference>
<dbReference type="InterPro" id="IPR011990">
    <property type="entry name" value="TPR-like_helical_dom_sf"/>
</dbReference>
<dbReference type="OrthoDB" id="9812579at2"/>
<dbReference type="Proteomes" id="UP000287394">
    <property type="component" value="Chromosome"/>
</dbReference>
<dbReference type="InterPro" id="IPR016032">
    <property type="entry name" value="Sig_transdc_resp-reg_C-effctor"/>
</dbReference>
<dbReference type="PANTHER" id="PTHR47691:SF3">
    <property type="entry name" value="HTH-TYPE TRANSCRIPTIONAL REGULATOR RV0890C-RELATED"/>
    <property type="match status" value="1"/>
</dbReference>
<dbReference type="AlphaFoldDB" id="A0A402D1C3"/>
<dbReference type="InterPro" id="IPR019734">
    <property type="entry name" value="TPR_rpt"/>
</dbReference>
<organism evidence="1 2">
    <name type="scientific">Capsulimonas corticalis</name>
    <dbReference type="NCBI Taxonomy" id="2219043"/>
    <lineage>
        <taxon>Bacteria</taxon>
        <taxon>Bacillati</taxon>
        <taxon>Armatimonadota</taxon>
        <taxon>Armatimonadia</taxon>
        <taxon>Capsulimonadales</taxon>
        <taxon>Capsulimonadaceae</taxon>
        <taxon>Capsulimonas</taxon>
    </lineage>
</organism>
<dbReference type="PANTHER" id="PTHR47691">
    <property type="entry name" value="REGULATOR-RELATED"/>
    <property type="match status" value="1"/>
</dbReference>
<dbReference type="Pfam" id="PF13191">
    <property type="entry name" value="AAA_16"/>
    <property type="match status" value="1"/>
</dbReference>
<dbReference type="KEGG" id="ccot:CCAX7_006430"/>
<dbReference type="Gene3D" id="1.10.10.10">
    <property type="entry name" value="Winged helix-like DNA-binding domain superfamily/Winged helix DNA-binding domain"/>
    <property type="match status" value="1"/>
</dbReference>
<dbReference type="RefSeq" id="WP_119323356.1">
    <property type="nucleotide sequence ID" value="NZ_AP025739.1"/>
</dbReference>
<dbReference type="Gene3D" id="3.40.50.300">
    <property type="entry name" value="P-loop containing nucleotide triphosphate hydrolases"/>
    <property type="match status" value="1"/>
</dbReference>
<dbReference type="InterPro" id="IPR041664">
    <property type="entry name" value="AAA_16"/>
</dbReference>
<reference evidence="1 2" key="1">
    <citation type="journal article" date="2019" name="Int. J. Syst. Evol. Microbiol.">
        <title>Capsulimonas corticalis gen. nov., sp. nov., an aerobic capsulated bacterium, of a novel bacterial order, Capsulimonadales ord. nov., of the class Armatimonadia of the phylum Armatimonadetes.</title>
        <authorList>
            <person name="Li J."/>
            <person name="Kudo C."/>
            <person name="Tonouchi A."/>
        </authorList>
    </citation>
    <scope>NUCLEOTIDE SEQUENCE [LARGE SCALE GENOMIC DNA]</scope>
    <source>
        <strain evidence="1 2">AX-7</strain>
    </source>
</reference>
<dbReference type="SMART" id="SM01043">
    <property type="entry name" value="BTAD"/>
    <property type="match status" value="1"/>
</dbReference>
<accession>A0A402D1C3</accession>
<sequence length="1005" mass="110767">MDSPQAHWRFELLGAMRGRLGDHVLERFQTQKTAALLAYLAYYPERRHTRESLVDILWPNADLDAGRNRLSQAVGWLRAQLEPPGSPRGGVLLADRQSVGLNPPSFVTDVSQFEAAIHAGAASEDSAPMDERRRAALQQAVALYHGDLLPGHYDDWALAERARLLGLYLPALRRLIEDYERRQEWDRALDYARRALAADPLAEELHGDLMRLLAASGQPAAALRQFKEMERLLAKELGDEPSAASRQLIADLRRIAPSPRTAPAAKRGAALPLQMTRFFGRETEIAQVRALIETGGARLVTLAGMGGAGKTRMAIETATRLSAHFQDAVFFAPLADLNDARLIPSVLADLLTLPASGDSMPLERVASALSARPSLLVLDNLEHLIDEAPPLIRTLLELAPSLTILVTSRQRLNLDGEREIDVPPLAAPTEELSAAPPDAALERLTRIDSVRLFVDRAQSVRPSFALTPQNAEDIARLCARLDGLPLAIELCAAWAQTLTPAQMLAHLTRRFDLLVSRRTDITPRHRTLRATLEYSYLLLPPDLQDFFIRLSVFRGGWTLDAATAICRDVPEQGALSTLEAITEMHERSLVAAEEVNGEMRYRMLETLREFAVEQWTMAVEGPLQQRHAEFFLALAEQAEPHLASPEQAAWFARLEAEHDNLRAALDWLIARQDEDKGLRMAVALSKFWEMRGYLREAQQWLERLRNLPSHVPQDNLRLRARALNAYAVSLQGLTDLTQAEIYAREALAAWRTLDDASGMAGSLEILGEIAMMHEDYGPAVRLLEEARSLAHGAGDQVMTASAVHSLGRIALARENWTEAWSNLSESLRLHRTLGDQNKAAAALNNLGLVARYRGELMAARDLLGQALSEHQKLGDRHRVAISQLNLGTVNRLDGQYGDALAALTQATTLALEIDDRRVQAWCIKEIGHLACAEGRFEQGMRLLSASESLRKALGISFSPADPDELDRDTALGKAALGDAGFAAAWTAGGALSATDAIEEGRANRV</sequence>
<dbReference type="SMART" id="SM00028">
    <property type="entry name" value="TPR"/>
    <property type="match status" value="7"/>
</dbReference>
<dbReference type="GO" id="GO:0003677">
    <property type="term" value="F:DNA binding"/>
    <property type="evidence" value="ECO:0007669"/>
    <property type="project" value="InterPro"/>
</dbReference>
<dbReference type="InterPro" id="IPR058852">
    <property type="entry name" value="HTH_77"/>
</dbReference>
<dbReference type="InterPro" id="IPR036388">
    <property type="entry name" value="WH-like_DNA-bd_sf"/>
</dbReference>
<evidence type="ECO:0000313" key="1">
    <source>
        <dbReference type="EMBL" id="BDI28592.1"/>
    </source>
</evidence>
<keyword evidence="2" id="KW-1185">Reference proteome</keyword>
<dbReference type="Gene3D" id="1.25.40.10">
    <property type="entry name" value="Tetratricopeptide repeat domain"/>
    <property type="match status" value="2"/>
</dbReference>
<dbReference type="InterPro" id="IPR027417">
    <property type="entry name" value="P-loop_NTPase"/>
</dbReference>
<dbReference type="SUPFAM" id="SSF48452">
    <property type="entry name" value="TPR-like"/>
    <property type="match status" value="3"/>
</dbReference>
<gene>
    <name evidence="1" type="ORF">CCAX7_006430</name>
</gene>
<dbReference type="InterPro" id="IPR005158">
    <property type="entry name" value="BTAD"/>
</dbReference>